<dbReference type="CDD" id="cd04465">
    <property type="entry name" value="S1_RPS1_repeat_ec2_hs2"/>
    <property type="match status" value="1"/>
</dbReference>
<protein>
    <recommendedName>
        <fullName evidence="1">S1 motif domain-containing protein</fullName>
    </recommendedName>
</protein>
<sequence length="376" mass="41277">MNTALRGSVSSSCFHSILHPRSDSRPARSVCLAVKCYHRRPQKPCPRFCRHLPAVCTFRQHTVGATATEVVDTQPQPANEAAPPPDMPPQWRRLLEQQEQGEVIESKIAGVNKGGVLVDIDGVQGFIPFSKLDKSRFDQSQNDNRNYLIGQEIKAKLIQVDVPNRRLVLSEAATLMADLAAQLQEGDTVEGIVTSLRDYGAFVSIRSPDGELHGTQGLIHISELSWSRISTPEMVVQPGSIVRCKVISVDREGNRIGLSLKQMEADPLMETLESVLPAGEQPDFSEVPCDIPPTIEDICSVLKTTGGIEAVNLGRCAREKRAVSQDLEVWIAKTRSEDGFNLVARSGSLLFEIHVVTSKSAADMRKVLQLTLQQIG</sequence>
<name>A0AAW1RRG1_9CHLO</name>
<dbReference type="Pfam" id="PF00575">
    <property type="entry name" value="S1"/>
    <property type="match status" value="2"/>
</dbReference>
<keyword evidence="3" id="KW-1185">Reference proteome</keyword>
<dbReference type="PROSITE" id="PS50126">
    <property type="entry name" value="S1"/>
    <property type="match status" value="2"/>
</dbReference>
<dbReference type="Proteomes" id="UP001438707">
    <property type="component" value="Unassembled WGS sequence"/>
</dbReference>
<dbReference type="AlphaFoldDB" id="A0AAW1RRG1"/>
<comment type="caution">
    <text evidence="2">The sequence shown here is derived from an EMBL/GenBank/DDBJ whole genome shotgun (WGS) entry which is preliminary data.</text>
</comment>
<dbReference type="InterPro" id="IPR003029">
    <property type="entry name" value="S1_domain"/>
</dbReference>
<dbReference type="InterPro" id="IPR012340">
    <property type="entry name" value="NA-bd_OB-fold"/>
</dbReference>
<gene>
    <name evidence="2" type="ORF">WJX74_007466</name>
</gene>
<dbReference type="PANTHER" id="PTHR47559">
    <property type="entry name" value="OS03G0844900 PROTEIN"/>
    <property type="match status" value="1"/>
</dbReference>
<dbReference type="SMART" id="SM00316">
    <property type="entry name" value="S1"/>
    <property type="match status" value="2"/>
</dbReference>
<evidence type="ECO:0000313" key="3">
    <source>
        <dbReference type="Proteomes" id="UP001438707"/>
    </source>
</evidence>
<dbReference type="Gene3D" id="2.40.50.140">
    <property type="entry name" value="Nucleic acid-binding proteins"/>
    <property type="match status" value="2"/>
</dbReference>
<feature type="domain" description="S1 motif" evidence="1">
    <location>
        <begin position="101"/>
        <end position="172"/>
    </location>
</feature>
<dbReference type="InterPro" id="IPR052757">
    <property type="entry name" value="Ribosomal_protein_S1"/>
</dbReference>
<dbReference type="EMBL" id="JALJOS010000008">
    <property type="protein sequence ID" value="KAK9835766.1"/>
    <property type="molecule type" value="Genomic_DNA"/>
</dbReference>
<reference evidence="2 3" key="1">
    <citation type="journal article" date="2024" name="Nat. Commun.">
        <title>Phylogenomics reveals the evolutionary origins of lichenization in chlorophyte algae.</title>
        <authorList>
            <person name="Puginier C."/>
            <person name="Libourel C."/>
            <person name="Otte J."/>
            <person name="Skaloud P."/>
            <person name="Haon M."/>
            <person name="Grisel S."/>
            <person name="Petersen M."/>
            <person name="Berrin J.G."/>
            <person name="Delaux P.M."/>
            <person name="Dal Grande F."/>
            <person name="Keller J."/>
        </authorList>
    </citation>
    <scope>NUCLEOTIDE SEQUENCE [LARGE SCALE GENOMIC DNA]</scope>
    <source>
        <strain evidence="2 3">SAG 2145</strain>
    </source>
</reference>
<dbReference type="GO" id="GO:0003676">
    <property type="term" value="F:nucleic acid binding"/>
    <property type="evidence" value="ECO:0007669"/>
    <property type="project" value="InterPro"/>
</dbReference>
<proteinExistence type="predicted"/>
<dbReference type="CDD" id="cd05688">
    <property type="entry name" value="S1_RPS1_repeat_ec3"/>
    <property type="match status" value="1"/>
</dbReference>
<evidence type="ECO:0000313" key="2">
    <source>
        <dbReference type="EMBL" id="KAK9835766.1"/>
    </source>
</evidence>
<feature type="domain" description="S1 motif" evidence="1">
    <location>
        <begin position="186"/>
        <end position="261"/>
    </location>
</feature>
<organism evidence="2 3">
    <name type="scientific">Apatococcus lobatus</name>
    <dbReference type="NCBI Taxonomy" id="904363"/>
    <lineage>
        <taxon>Eukaryota</taxon>
        <taxon>Viridiplantae</taxon>
        <taxon>Chlorophyta</taxon>
        <taxon>core chlorophytes</taxon>
        <taxon>Trebouxiophyceae</taxon>
        <taxon>Chlorellales</taxon>
        <taxon>Chlorellaceae</taxon>
        <taxon>Apatococcus</taxon>
    </lineage>
</organism>
<dbReference type="PANTHER" id="PTHR47559:SF1">
    <property type="entry name" value="OS03G0844900 PROTEIN"/>
    <property type="match status" value="1"/>
</dbReference>
<evidence type="ECO:0000259" key="1">
    <source>
        <dbReference type="PROSITE" id="PS50126"/>
    </source>
</evidence>
<dbReference type="SUPFAM" id="SSF50249">
    <property type="entry name" value="Nucleic acid-binding proteins"/>
    <property type="match status" value="2"/>
</dbReference>
<accession>A0AAW1RRG1</accession>